<reference evidence="1" key="2">
    <citation type="submission" date="2023-01" db="EMBL/GenBank/DDBJ databases">
        <authorList>
            <person name="Sun Q."/>
            <person name="Evtushenko L."/>
        </authorList>
    </citation>
    <scope>NUCLEOTIDE SEQUENCE</scope>
    <source>
        <strain evidence="1">VKM B-2935</strain>
    </source>
</reference>
<evidence type="ECO:0000313" key="1">
    <source>
        <dbReference type="EMBL" id="GLK87738.1"/>
    </source>
</evidence>
<gene>
    <name evidence="1" type="ORF">GCM10017655_08000</name>
</gene>
<keyword evidence="2" id="KW-1185">Reference proteome</keyword>
<dbReference type="PROSITE" id="PS51257">
    <property type="entry name" value="PROKAR_LIPOPROTEIN"/>
    <property type="match status" value="1"/>
</dbReference>
<name>A0A9W6K3T4_9PSED</name>
<organism evidence="1 2">
    <name type="scientific">Pseudomonas turukhanskensis</name>
    <dbReference type="NCBI Taxonomy" id="1806536"/>
    <lineage>
        <taxon>Bacteria</taxon>
        <taxon>Pseudomonadati</taxon>
        <taxon>Pseudomonadota</taxon>
        <taxon>Gammaproteobacteria</taxon>
        <taxon>Pseudomonadales</taxon>
        <taxon>Pseudomonadaceae</taxon>
        <taxon>Pseudomonas</taxon>
    </lineage>
</organism>
<dbReference type="AlphaFoldDB" id="A0A9W6K3T4"/>
<dbReference type="Proteomes" id="UP001143328">
    <property type="component" value="Unassembled WGS sequence"/>
</dbReference>
<sequence length="566" mass="62596">MKFCKRVLPKFAVALPWNLPYYIAWGGCDSLYKGLVDPACAGITINAWDHPAVQQQLKTCARTRKRLLAELSRPRVPQAGGPLNTLTAEEQLLTRLLPGDIEFFHSVPLPSMTRPFWLHIESLRSLFSPWLHTGVAAEEHLRVIRQHYQEVLSHPWCLGVSSHRPETLLALEEFVDHRAISSRLVHLPLPLPEWKQIDAQPHPVKPPLSCPRLLFTVSENHDADFFTCGGHRVLRAWQALCTAGQPGILTMACERPSAQALEAAGVDSQAVAQQTGRSLIWIRASRSELDALMANSHLFVQPADVLCTSDILRGLRRGCVPLIAAVEGSATLLQNNHLGLAVGSERQSAPWLWPARSAHDDEQIVIQLSQQIPRLLTESVYSAKQAAAQEWAATEPGAGASAASVWSHIHQRYREARLPAHSAATGPLRRCVLTDAALCRAFDGNAQAQLQINTGQRSVWSLGGYYVMAENRNDAVAPQWSLLSPYTQADTQPLVFAHNLVDLQGIYLPASATARQSLLVAALSHLLLGFPRLHSYCANWLRRYRRLHQRLNAARSKKQGGTHGAP</sequence>
<dbReference type="EMBL" id="BSFN01000002">
    <property type="protein sequence ID" value="GLK87738.1"/>
    <property type="molecule type" value="Genomic_DNA"/>
</dbReference>
<comment type="caution">
    <text evidence="1">The sequence shown here is derived from an EMBL/GenBank/DDBJ whole genome shotgun (WGS) entry which is preliminary data.</text>
</comment>
<reference evidence="1" key="1">
    <citation type="journal article" date="2014" name="Int. J. Syst. Evol. Microbiol.">
        <title>Complete genome sequence of Corynebacterium casei LMG S-19264T (=DSM 44701T), isolated from a smear-ripened cheese.</title>
        <authorList>
            <consortium name="US DOE Joint Genome Institute (JGI-PGF)"/>
            <person name="Walter F."/>
            <person name="Albersmeier A."/>
            <person name="Kalinowski J."/>
            <person name="Ruckert C."/>
        </authorList>
    </citation>
    <scope>NUCLEOTIDE SEQUENCE</scope>
    <source>
        <strain evidence="1">VKM B-2935</strain>
    </source>
</reference>
<accession>A0A9W6K3T4</accession>
<proteinExistence type="predicted"/>
<protein>
    <submittedName>
        <fullName evidence="1">Uncharacterized protein</fullName>
    </submittedName>
</protein>
<evidence type="ECO:0000313" key="2">
    <source>
        <dbReference type="Proteomes" id="UP001143328"/>
    </source>
</evidence>